<keyword evidence="9" id="KW-0234">DNA repair</keyword>
<dbReference type="NCBIfam" id="TIGR00622">
    <property type="entry name" value="ssl1"/>
    <property type="match status" value="1"/>
</dbReference>
<evidence type="ECO:0000256" key="2">
    <source>
        <dbReference type="ARBA" id="ARBA00006092"/>
    </source>
</evidence>
<dbReference type="PROSITE" id="PS00028">
    <property type="entry name" value="ZINC_FINGER_C2H2_1"/>
    <property type="match status" value="1"/>
</dbReference>
<dbReference type="Pfam" id="PF07975">
    <property type="entry name" value="C1_4"/>
    <property type="match status" value="1"/>
</dbReference>
<dbReference type="SUPFAM" id="SSF53300">
    <property type="entry name" value="vWA-like"/>
    <property type="match status" value="1"/>
</dbReference>
<feature type="non-terminal residue" evidence="14">
    <location>
        <position position="481"/>
    </location>
</feature>
<reference evidence="14" key="1">
    <citation type="journal article" date="2020" name="Stud. Mycol.">
        <title>101 Dothideomycetes genomes: a test case for predicting lifestyles and emergence of pathogens.</title>
        <authorList>
            <person name="Haridas S."/>
            <person name="Albert R."/>
            <person name="Binder M."/>
            <person name="Bloem J."/>
            <person name="Labutti K."/>
            <person name="Salamov A."/>
            <person name="Andreopoulos B."/>
            <person name="Baker S."/>
            <person name="Barry K."/>
            <person name="Bills G."/>
            <person name="Bluhm B."/>
            <person name="Cannon C."/>
            <person name="Castanera R."/>
            <person name="Culley D."/>
            <person name="Daum C."/>
            <person name="Ezra D."/>
            <person name="Gonzalez J."/>
            <person name="Henrissat B."/>
            <person name="Kuo A."/>
            <person name="Liang C."/>
            <person name="Lipzen A."/>
            <person name="Lutzoni F."/>
            <person name="Magnuson J."/>
            <person name="Mondo S."/>
            <person name="Nolan M."/>
            <person name="Ohm R."/>
            <person name="Pangilinan J."/>
            <person name="Park H.-J."/>
            <person name="Ramirez L."/>
            <person name="Alfaro M."/>
            <person name="Sun H."/>
            <person name="Tritt A."/>
            <person name="Yoshinaga Y."/>
            <person name="Zwiers L.-H."/>
            <person name="Turgeon B."/>
            <person name="Goodwin S."/>
            <person name="Spatafora J."/>
            <person name="Crous P."/>
            <person name="Grigoriev I."/>
        </authorList>
    </citation>
    <scope>NUCLEOTIDE SEQUENCE</scope>
    <source>
        <strain evidence="14">CBS 101060</strain>
    </source>
</reference>
<dbReference type="InterPro" id="IPR007198">
    <property type="entry name" value="Ssl1-like"/>
</dbReference>
<proteinExistence type="inferred from homology"/>
<dbReference type="GO" id="GO:0005675">
    <property type="term" value="C:transcription factor TFIIH holo complex"/>
    <property type="evidence" value="ECO:0007669"/>
    <property type="project" value="TreeGrafter"/>
</dbReference>
<evidence type="ECO:0000256" key="12">
    <source>
        <dbReference type="SAM" id="MobiDB-lite"/>
    </source>
</evidence>
<feature type="domain" description="VWFA" evidence="13">
    <location>
        <begin position="109"/>
        <end position="297"/>
    </location>
</feature>
<dbReference type="Gene3D" id="3.30.40.10">
    <property type="entry name" value="Zinc/RING finger domain, C3HC4 (zinc finger)"/>
    <property type="match status" value="1"/>
</dbReference>
<evidence type="ECO:0000256" key="9">
    <source>
        <dbReference type="ARBA" id="ARBA00023204"/>
    </source>
</evidence>
<comment type="subcellular location">
    <subcellularLocation>
        <location evidence="1">Nucleus</location>
    </subcellularLocation>
</comment>
<dbReference type="InterPro" id="IPR013087">
    <property type="entry name" value="Znf_C2H2_type"/>
</dbReference>
<keyword evidence="7" id="KW-0805">Transcription regulation</keyword>
<keyword evidence="4" id="KW-0227">DNA damage</keyword>
<keyword evidence="8" id="KW-0804">Transcription</keyword>
<dbReference type="GO" id="GO:0006289">
    <property type="term" value="P:nucleotide-excision repair"/>
    <property type="evidence" value="ECO:0007669"/>
    <property type="project" value="InterPro"/>
</dbReference>
<comment type="caution">
    <text evidence="14">The sequence shown here is derived from an EMBL/GenBank/DDBJ whole genome shotgun (WGS) entry which is preliminary data.</text>
</comment>
<keyword evidence="6" id="KW-0862">Zinc</keyword>
<dbReference type="Gene3D" id="3.40.50.410">
    <property type="entry name" value="von Willebrand factor, type A domain"/>
    <property type="match status" value="1"/>
</dbReference>
<dbReference type="PANTHER" id="PTHR12695:SF2">
    <property type="entry name" value="GENERAL TRANSCRIPTION FACTOR IIH SUBUNIT 2-RELATED"/>
    <property type="match status" value="1"/>
</dbReference>
<dbReference type="AlphaFoldDB" id="A0A9P4VQW0"/>
<dbReference type="InterPro" id="IPR046349">
    <property type="entry name" value="C1-like_sf"/>
</dbReference>
<keyword evidence="5" id="KW-0863">Zinc-finger</keyword>
<evidence type="ECO:0000256" key="6">
    <source>
        <dbReference type="ARBA" id="ARBA00022833"/>
    </source>
</evidence>
<dbReference type="InterPro" id="IPR002035">
    <property type="entry name" value="VWF_A"/>
</dbReference>
<keyword evidence="10" id="KW-0539">Nucleus</keyword>
<keyword evidence="3" id="KW-0479">Metal-binding</keyword>
<feature type="compositionally biased region" description="Acidic residues" evidence="12">
    <location>
        <begin position="1"/>
        <end position="30"/>
    </location>
</feature>
<organism evidence="14 15">
    <name type="scientific">Patellaria atrata CBS 101060</name>
    <dbReference type="NCBI Taxonomy" id="1346257"/>
    <lineage>
        <taxon>Eukaryota</taxon>
        <taxon>Fungi</taxon>
        <taxon>Dikarya</taxon>
        <taxon>Ascomycota</taxon>
        <taxon>Pezizomycotina</taxon>
        <taxon>Dothideomycetes</taxon>
        <taxon>Dothideomycetes incertae sedis</taxon>
        <taxon>Patellariales</taxon>
        <taxon>Patellariaceae</taxon>
        <taxon>Patellaria</taxon>
    </lineage>
</organism>
<evidence type="ECO:0000256" key="7">
    <source>
        <dbReference type="ARBA" id="ARBA00023015"/>
    </source>
</evidence>
<dbReference type="InterPro" id="IPR013083">
    <property type="entry name" value="Znf_RING/FYVE/PHD"/>
</dbReference>
<evidence type="ECO:0000256" key="8">
    <source>
        <dbReference type="ARBA" id="ARBA00023163"/>
    </source>
</evidence>
<evidence type="ECO:0000259" key="13">
    <source>
        <dbReference type="PROSITE" id="PS50234"/>
    </source>
</evidence>
<evidence type="ECO:0000313" key="15">
    <source>
        <dbReference type="Proteomes" id="UP000799429"/>
    </source>
</evidence>
<gene>
    <name evidence="14" type="ORF">M501DRAFT_958764</name>
</gene>
<name>A0A9P4VQW0_9PEZI</name>
<keyword evidence="15" id="KW-1185">Reference proteome</keyword>
<evidence type="ECO:0000256" key="4">
    <source>
        <dbReference type="ARBA" id="ARBA00022763"/>
    </source>
</evidence>
<dbReference type="InterPro" id="IPR036465">
    <property type="entry name" value="vWFA_dom_sf"/>
</dbReference>
<accession>A0A9P4VQW0</accession>
<evidence type="ECO:0000256" key="11">
    <source>
        <dbReference type="PIRSR" id="PIRSR015919-1"/>
    </source>
</evidence>
<evidence type="ECO:0000256" key="5">
    <source>
        <dbReference type="ARBA" id="ARBA00022771"/>
    </source>
</evidence>
<dbReference type="Pfam" id="PF04056">
    <property type="entry name" value="Ssl1"/>
    <property type="match status" value="1"/>
</dbReference>
<feature type="compositionally biased region" description="Basic and acidic residues" evidence="12">
    <location>
        <begin position="45"/>
        <end position="58"/>
    </location>
</feature>
<dbReference type="FunFam" id="3.40.50.410:FF:000015">
    <property type="entry name" value="General transcription factor IIH subunit 2"/>
    <property type="match status" value="1"/>
</dbReference>
<feature type="region of interest" description="Disordered" evidence="12">
    <location>
        <begin position="1"/>
        <end position="66"/>
    </location>
</feature>
<dbReference type="GO" id="GO:0000439">
    <property type="term" value="C:transcription factor TFIIH core complex"/>
    <property type="evidence" value="ECO:0007669"/>
    <property type="project" value="InterPro"/>
</dbReference>
<dbReference type="SMART" id="SM01047">
    <property type="entry name" value="C1_4"/>
    <property type="match status" value="1"/>
</dbReference>
<dbReference type="OrthoDB" id="284275at2759"/>
<dbReference type="GO" id="GO:0006357">
    <property type="term" value="P:regulation of transcription by RNA polymerase II"/>
    <property type="evidence" value="ECO:0007669"/>
    <property type="project" value="TreeGrafter"/>
</dbReference>
<evidence type="ECO:0000313" key="14">
    <source>
        <dbReference type="EMBL" id="KAF2836909.1"/>
    </source>
</evidence>
<dbReference type="SUPFAM" id="SSF57889">
    <property type="entry name" value="Cysteine-rich domain"/>
    <property type="match status" value="1"/>
</dbReference>
<feature type="zinc finger region" description="C4-type" evidence="11">
    <location>
        <begin position="357"/>
        <end position="374"/>
    </location>
</feature>
<dbReference type="GO" id="GO:0006351">
    <property type="term" value="P:DNA-templated transcription"/>
    <property type="evidence" value="ECO:0007669"/>
    <property type="project" value="InterPro"/>
</dbReference>
<dbReference type="EMBL" id="MU006101">
    <property type="protein sequence ID" value="KAF2836909.1"/>
    <property type="molecule type" value="Genomic_DNA"/>
</dbReference>
<dbReference type="PROSITE" id="PS50234">
    <property type="entry name" value="VWFA"/>
    <property type="match status" value="1"/>
</dbReference>
<dbReference type="InterPro" id="IPR004595">
    <property type="entry name" value="TFIIH_C1-like_dom"/>
</dbReference>
<evidence type="ECO:0000256" key="1">
    <source>
        <dbReference type="ARBA" id="ARBA00004123"/>
    </source>
</evidence>
<dbReference type="Proteomes" id="UP000799429">
    <property type="component" value="Unassembled WGS sequence"/>
</dbReference>
<dbReference type="InterPro" id="IPR012170">
    <property type="entry name" value="TFIIH_SSL1/p44"/>
</dbReference>
<dbReference type="GO" id="GO:0008270">
    <property type="term" value="F:zinc ion binding"/>
    <property type="evidence" value="ECO:0007669"/>
    <property type="project" value="UniProtKB-KW"/>
</dbReference>
<dbReference type="PANTHER" id="PTHR12695">
    <property type="entry name" value="GENERAL TRANSCRIPTION FACTOR IIH SUBUNIT 2"/>
    <property type="match status" value="1"/>
</dbReference>
<evidence type="ECO:0000256" key="3">
    <source>
        <dbReference type="ARBA" id="ARBA00022723"/>
    </source>
</evidence>
<dbReference type="PIRSF" id="PIRSF015919">
    <property type="entry name" value="TFIIH_SSL1"/>
    <property type="match status" value="1"/>
</dbReference>
<evidence type="ECO:0000256" key="10">
    <source>
        <dbReference type="ARBA" id="ARBA00023242"/>
    </source>
</evidence>
<sequence>MADSDGEYIQDEHDDDEHDLAIDLDDEEEMPTTSALSSRSKGKARARDRQPRRAREAWETTAQRGKSYGVLKEGADGRIDGDVEREAERRKRMRLRQDTRPFQRGIIRHVILILDLSEAMMEKDMRPSRYLITLRYAAEYVREFFEQNPISQMSIMGMHDGLCVRISELSGNPAEHVSALQLVRHGRPPNLLPREPKGNASLQNALEMSRAALWHTPNHGTREVIIVLGALLTLDPGDIHTTIRQCAKDRLSVGIIGMSGRLKICHEICAKTNAGDDSSYSVALDQQHFRELLMATTTPPVVRTASTVSPNTNTTSTNNNTATPASLLKIGFPSRTTSPHPSLCACHGNLTRAGYTCPQCRTKVCALPATCPGCDFTLILSTHLARSYHHLFPLKNWVPVSWPRAAEVGSRACRACLGAFPDVPAGTGTGTGMGTGTGAGTDGNGNGNSGRYECGDCGSHFCVDCDVCCHETIHSCPGCLS</sequence>
<comment type="similarity">
    <text evidence="2">Belongs to the GTF2H2 family.</text>
</comment>
<protein>
    <submittedName>
        <fullName evidence="14">TFIIH basal transcription factor complex, subunit SSL1</fullName>
    </submittedName>
</protein>